<dbReference type="GO" id="GO:0004045">
    <property type="term" value="F:peptidyl-tRNA hydrolase activity"/>
    <property type="evidence" value="ECO:0007669"/>
    <property type="project" value="UniProtKB-UniRule"/>
</dbReference>
<evidence type="ECO:0000256" key="7">
    <source>
        <dbReference type="ARBA" id="ARBA00048707"/>
    </source>
</evidence>
<evidence type="ECO:0000256" key="6">
    <source>
        <dbReference type="ARBA" id="ARBA00038050"/>
    </source>
</evidence>
<evidence type="ECO:0000256" key="5">
    <source>
        <dbReference type="ARBA" id="ARBA00022801"/>
    </source>
</evidence>
<evidence type="ECO:0000313" key="10">
    <source>
        <dbReference type="EMBL" id="HGT82792.1"/>
    </source>
</evidence>
<comment type="catalytic activity">
    <reaction evidence="7 9">
        <text>an N-acyl-L-alpha-aminoacyl-tRNA + H2O = an N-acyl-L-amino acid + a tRNA + H(+)</text>
        <dbReference type="Rhea" id="RHEA:54448"/>
        <dbReference type="Rhea" id="RHEA-COMP:10123"/>
        <dbReference type="Rhea" id="RHEA-COMP:13883"/>
        <dbReference type="ChEBI" id="CHEBI:15377"/>
        <dbReference type="ChEBI" id="CHEBI:15378"/>
        <dbReference type="ChEBI" id="CHEBI:59874"/>
        <dbReference type="ChEBI" id="CHEBI:78442"/>
        <dbReference type="ChEBI" id="CHEBI:138191"/>
        <dbReference type="EC" id="3.1.1.29"/>
    </reaction>
</comment>
<evidence type="ECO:0000256" key="9">
    <source>
        <dbReference type="HAMAP-Rule" id="MF_00628"/>
    </source>
</evidence>
<proteinExistence type="inferred from homology"/>
<dbReference type="CDD" id="cd02430">
    <property type="entry name" value="PTH2"/>
    <property type="match status" value="1"/>
</dbReference>
<evidence type="ECO:0000256" key="4">
    <source>
        <dbReference type="ARBA" id="ARBA00022490"/>
    </source>
</evidence>
<dbReference type="InterPro" id="IPR002833">
    <property type="entry name" value="PTH2"/>
</dbReference>
<evidence type="ECO:0000256" key="1">
    <source>
        <dbReference type="ARBA" id="ARBA00003043"/>
    </source>
</evidence>
<organism evidence="10">
    <name type="scientific">Archaeoglobus fulgidus</name>
    <dbReference type="NCBI Taxonomy" id="2234"/>
    <lineage>
        <taxon>Archaea</taxon>
        <taxon>Methanobacteriati</taxon>
        <taxon>Methanobacteriota</taxon>
        <taxon>Archaeoglobi</taxon>
        <taxon>Archaeoglobales</taxon>
        <taxon>Archaeoglobaceae</taxon>
        <taxon>Archaeoglobus</taxon>
    </lineage>
</organism>
<dbReference type="NCBIfam" id="TIGR00283">
    <property type="entry name" value="arch_pth2"/>
    <property type="match status" value="1"/>
</dbReference>
<dbReference type="EC" id="3.1.1.29" evidence="3 9"/>
<protein>
    <recommendedName>
        <fullName evidence="8 9">Peptidyl-tRNA hydrolase</fullName>
        <shortName evidence="9">PTH</shortName>
        <ecNumber evidence="3 9">3.1.1.29</ecNumber>
    </recommendedName>
</protein>
<keyword evidence="5 9" id="KW-0378">Hydrolase</keyword>
<keyword evidence="4 9" id="KW-0963">Cytoplasm</keyword>
<dbReference type="NCBIfam" id="NF003314">
    <property type="entry name" value="PRK04322.1"/>
    <property type="match status" value="1"/>
</dbReference>
<evidence type="ECO:0000256" key="8">
    <source>
        <dbReference type="ARBA" id="ARBA00050038"/>
    </source>
</evidence>
<dbReference type="InterPro" id="IPR023476">
    <property type="entry name" value="Pep_tRNA_hydro_II_dom_sf"/>
</dbReference>
<comment type="caution">
    <text evidence="10">The sequence shown here is derived from an EMBL/GenBank/DDBJ whole genome shotgun (WGS) entry which is preliminary data.</text>
</comment>
<dbReference type="GO" id="GO:0006412">
    <property type="term" value="P:translation"/>
    <property type="evidence" value="ECO:0007669"/>
    <property type="project" value="UniProtKB-UniRule"/>
</dbReference>
<dbReference type="Gene3D" id="3.40.1490.10">
    <property type="entry name" value="Bit1"/>
    <property type="match status" value="1"/>
</dbReference>
<dbReference type="InterPro" id="IPR034759">
    <property type="entry name" value="Pept_tRNA_hydro_arch"/>
</dbReference>
<evidence type="ECO:0000256" key="3">
    <source>
        <dbReference type="ARBA" id="ARBA00013260"/>
    </source>
</evidence>
<reference evidence="10" key="1">
    <citation type="journal article" date="2020" name="mSystems">
        <title>Genome- and Community-Level Interaction Insights into Carbon Utilization and Element Cycling Functions of Hydrothermarchaeota in Hydrothermal Sediment.</title>
        <authorList>
            <person name="Zhou Z."/>
            <person name="Liu Y."/>
            <person name="Xu W."/>
            <person name="Pan J."/>
            <person name="Luo Z.H."/>
            <person name="Li M."/>
        </authorList>
    </citation>
    <scope>NUCLEOTIDE SEQUENCE [LARGE SCALE GENOMIC DNA]</scope>
    <source>
        <strain evidence="10">SpSt-587</strain>
    </source>
</reference>
<gene>
    <name evidence="9" type="primary">pth</name>
    <name evidence="10" type="ORF">ENT52_03600</name>
</gene>
<comment type="function">
    <text evidence="1 9">The natural substrate for this enzyme may be peptidyl-tRNAs which drop off the ribosome during protein synthesis.</text>
</comment>
<dbReference type="PANTHER" id="PTHR12649">
    <property type="entry name" value="PEPTIDYL-TRNA HYDROLASE 2"/>
    <property type="match status" value="1"/>
</dbReference>
<dbReference type="GO" id="GO:0005829">
    <property type="term" value="C:cytosol"/>
    <property type="evidence" value="ECO:0007669"/>
    <property type="project" value="TreeGrafter"/>
</dbReference>
<dbReference type="HAMAP" id="MF_00628">
    <property type="entry name" value="Pept_tRNA_hydro_arch"/>
    <property type="match status" value="1"/>
</dbReference>
<sequence length="115" mass="12669">MEYKQVIVVRDDLNLSRGKLAVQVAHASVLGFLKSDKEKRDIWLREGQKKVVLKVGSLEELLGIKFKAEKENLVTAIVEDAGLTEIPPGTITAIAIGPDESKKIDKVTGHLPLLR</sequence>
<comment type="subcellular location">
    <subcellularLocation>
        <location evidence="2 9">Cytoplasm</location>
    </subcellularLocation>
</comment>
<comment type="similarity">
    <text evidence="6 9">Belongs to the PTH2 family.</text>
</comment>
<dbReference type="FunFam" id="3.40.1490.10:FF:000001">
    <property type="entry name" value="Peptidyl-tRNA hydrolase 2"/>
    <property type="match status" value="1"/>
</dbReference>
<dbReference type="Pfam" id="PF01981">
    <property type="entry name" value="PTH2"/>
    <property type="match status" value="1"/>
</dbReference>
<accession>A0A7J3M172</accession>
<dbReference type="EMBL" id="DSYZ01000079">
    <property type="protein sequence ID" value="HGT82792.1"/>
    <property type="molecule type" value="Genomic_DNA"/>
</dbReference>
<dbReference type="PANTHER" id="PTHR12649:SF11">
    <property type="entry name" value="PEPTIDYL-TRNA HYDROLASE 2, MITOCHONDRIAL"/>
    <property type="match status" value="1"/>
</dbReference>
<dbReference type="AlphaFoldDB" id="A0A7J3M172"/>
<evidence type="ECO:0000256" key="2">
    <source>
        <dbReference type="ARBA" id="ARBA00004496"/>
    </source>
</evidence>
<dbReference type="SUPFAM" id="SSF102462">
    <property type="entry name" value="Peptidyl-tRNA hydrolase II"/>
    <property type="match status" value="1"/>
</dbReference>
<name>A0A7J3M172_ARCFL</name>